<reference evidence="1" key="1">
    <citation type="submission" date="2023-03" db="EMBL/GenBank/DDBJ databases">
        <title>Massive genome expansion in bonnet fungi (Mycena s.s.) driven by repeated elements and novel gene families across ecological guilds.</title>
        <authorList>
            <consortium name="Lawrence Berkeley National Laboratory"/>
            <person name="Harder C.B."/>
            <person name="Miyauchi S."/>
            <person name="Viragh M."/>
            <person name="Kuo A."/>
            <person name="Thoen E."/>
            <person name="Andreopoulos B."/>
            <person name="Lu D."/>
            <person name="Skrede I."/>
            <person name="Drula E."/>
            <person name="Henrissat B."/>
            <person name="Morin E."/>
            <person name="Kohler A."/>
            <person name="Barry K."/>
            <person name="LaButti K."/>
            <person name="Morin E."/>
            <person name="Salamov A."/>
            <person name="Lipzen A."/>
            <person name="Mereny Z."/>
            <person name="Hegedus B."/>
            <person name="Baldrian P."/>
            <person name="Stursova M."/>
            <person name="Weitz H."/>
            <person name="Taylor A."/>
            <person name="Grigoriev I.V."/>
            <person name="Nagy L.G."/>
            <person name="Martin F."/>
            <person name="Kauserud H."/>
        </authorList>
    </citation>
    <scope>NUCLEOTIDE SEQUENCE</scope>
    <source>
        <strain evidence="1">CBHHK002</strain>
    </source>
</reference>
<dbReference type="Proteomes" id="UP001218218">
    <property type="component" value="Unassembled WGS sequence"/>
</dbReference>
<protein>
    <submittedName>
        <fullName evidence="1">Uncharacterized protein</fullName>
    </submittedName>
</protein>
<evidence type="ECO:0000313" key="1">
    <source>
        <dbReference type="EMBL" id="KAJ7334873.1"/>
    </source>
</evidence>
<organism evidence="1 2">
    <name type="scientific">Mycena albidolilacea</name>
    <dbReference type="NCBI Taxonomy" id="1033008"/>
    <lineage>
        <taxon>Eukaryota</taxon>
        <taxon>Fungi</taxon>
        <taxon>Dikarya</taxon>
        <taxon>Basidiomycota</taxon>
        <taxon>Agaricomycotina</taxon>
        <taxon>Agaricomycetes</taxon>
        <taxon>Agaricomycetidae</taxon>
        <taxon>Agaricales</taxon>
        <taxon>Marasmiineae</taxon>
        <taxon>Mycenaceae</taxon>
        <taxon>Mycena</taxon>
    </lineage>
</organism>
<proteinExistence type="predicted"/>
<name>A0AAD6ZR31_9AGAR</name>
<dbReference type="AlphaFoldDB" id="A0AAD6ZR31"/>
<gene>
    <name evidence="1" type="ORF">DFH08DRAFT_813908</name>
</gene>
<comment type="caution">
    <text evidence="1">The sequence shown here is derived from an EMBL/GenBank/DDBJ whole genome shotgun (WGS) entry which is preliminary data.</text>
</comment>
<keyword evidence="2" id="KW-1185">Reference proteome</keyword>
<sequence length="157" mass="16158">MASNAQVGISNKMSDDISPGEAFDMPLATADPVLTAGTVQVKPTDVITSLNPTKNTNGGVYAGSADHLVRGAVAYTIPGAKAKLIIYFDTNKCRLDTVAPDVSITADIVKATETKNHAKVTGALVVGSDVYTYTAKAESNLVGDTNQCLVSIVAAGN</sequence>
<accession>A0AAD6ZR31</accession>
<dbReference type="EMBL" id="JARIHO010000032">
    <property type="protein sequence ID" value="KAJ7334873.1"/>
    <property type="molecule type" value="Genomic_DNA"/>
</dbReference>
<evidence type="ECO:0000313" key="2">
    <source>
        <dbReference type="Proteomes" id="UP001218218"/>
    </source>
</evidence>